<dbReference type="SUPFAM" id="SSF52266">
    <property type="entry name" value="SGNH hydrolase"/>
    <property type="match status" value="1"/>
</dbReference>
<dbReference type="AlphaFoldDB" id="A0AAW0KII5"/>
<dbReference type="EMBL" id="PKMF04000295">
    <property type="protein sequence ID" value="KAK7838897.1"/>
    <property type="molecule type" value="Genomic_DNA"/>
</dbReference>
<name>A0AAW0KII5_QUESU</name>
<dbReference type="PANTHER" id="PTHR22835">
    <property type="entry name" value="ZINC FINGER FYVE DOMAIN CONTAINING PROTEIN"/>
    <property type="match status" value="1"/>
</dbReference>
<dbReference type="CDD" id="cd01837">
    <property type="entry name" value="SGNH_plant_lipase_like"/>
    <property type="match status" value="2"/>
</dbReference>
<evidence type="ECO:0000313" key="6">
    <source>
        <dbReference type="Proteomes" id="UP000237347"/>
    </source>
</evidence>
<sequence>MGSMRLCCVLVVLVVSLVRFPALVVGGGGLRCDFPAIYNFGDSNSDTGGISAALSEIHTPNGETFFGHPSGRACDGRLIIDFIAKELKLPYLSAYLDSLGTNFRHGANFATGGSSIRPGGYSPFHLGIQTSQFIQFKSRTTALYNQLSHNSKETPLLKTRLSRPKDFSKAIYTFDIGQNDLAFGFQHTTIEEVRLSIPNILSQWSQAVHLLYKEGARVFWVHNTGPIGCLPYTVIYQSKSGNLDRIGCVKPQNEVAQEFNRQLKDMVYQLRAQLPNAAFTYVDVYSAKYALISNAKNEGFVDPFEFCCGSFYGYHINCGQRATVNGTVYAIYNFGDSNSDTGGISAALSEIHAPKGETFFGHPSGRACDGRLIIDFIAKDLKLPYLSAYLDSLDTNFRHGANFATGGSSIRPGGYSPFHLGIQERPHYLKQARLSRPKDFSKAIYTFDIGQNDLGFGFQHTTIEEFRLSIPNILSQLSQAVHLLDKEGARVFWVHNTGPIGCLPYIVIYQSKSGNLDQIGCVKPQNEVAQEFNRQLTDMVFQLRAQLPNAAFTYVDVYSAKYALISNTKNEGFVDPFEFCCGSFNGYHIDCGKKATVNGTIYGNPCHNPSMHISWDGIHYSDAANLWIAKRILNALVWGGNGVRRCDFPAICNFGDSNSDTGGISSAALKEVLTPNGETFFGHPSGRFCDGRVIIDFLGAEVTIPGTWTHSVRIFGMVQILQQEVHQFFQHWNEIAEDKVFQLRAQLPNATFTYVVVRTAKSALISNAKNKGFVDPFEFCCGSFFGYRHVMCGKKATVNGTIYGNPCDNPSMHISWDGIHYSEAANLWFANRILNDSLSSQ</sequence>
<comment type="caution">
    <text evidence="5">The sequence shown here is derived from an EMBL/GenBank/DDBJ whole genome shotgun (WGS) entry which is preliminary data.</text>
</comment>
<keyword evidence="3" id="KW-0378">Hydrolase</keyword>
<evidence type="ECO:0000256" key="2">
    <source>
        <dbReference type="ARBA" id="ARBA00022729"/>
    </source>
</evidence>
<evidence type="ECO:0000256" key="4">
    <source>
        <dbReference type="ARBA" id="ARBA00023180"/>
    </source>
</evidence>
<reference evidence="5 6" key="1">
    <citation type="journal article" date="2018" name="Sci. Data">
        <title>The draft genome sequence of cork oak.</title>
        <authorList>
            <person name="Ramos A.M."/>
            <person name="Usie A."/>
            <person name="Barbosa P."/>
            <person name="Barros P.M."/>
            <person name="Capote T."/>
            <person name="Chaves I."/>
            <person name="Simoes F."/>
            <person name="Abreu I."/>
            <person name="Carrasquinho I."/>
            <person name="Faro C."/>
            <person name="Guimaraes J.B."/>
            <person name="Mendonca D."/>
            <person name="Nobrega F."/>
            <person name="Rodrigues L."/>
            <person name="Saibo N.J.M."/>
            <person name="Varela M.C."/>
            <person name="Egas C."/>
            <person name="Matos J."/>
            <person name="Miguel C.M."/>
            <person name="Oliveira M.M."/>
            <person name="Ricardo C.P."/>
            <person name="Goncalves S."/>
        </authorList>
    </citation>
    <scope>NUCLEOTIDE SEQUENCE [LARGE SCALE GENOMIC DNA]</scope>
    <source>
        <strain evidence="6">cv. HL8</strain>
    </source>
</reference>
<dbReference type="InterPro" id="IPR036514">
    <property type="entry name" value="SGNH_hydro_sf"/>
</dbReference>
<keyword evidence="6" id="KW-1185">Reference proteome</keyword>
<dbReference type="PANTHER" id="PTHR22835:SF555">
    <property type="entry name" value="GDSL-LIKE LIPASE_ACYLHYDROLASE"/>
    <property type="match status" value="1"/>
</dbReference>
<dbReference type="Proteomes" id="UP000237347">
    <property type="component" value="Unassembled WGS sequence"/>
</dbReference>
<dbReference type="InterPro" id="IPR001087">
    <property type="entry name" value="GDSL"/>
</dbReference>
<accession>A0AAW0KII5</accession>
<keyword evidence="2" id="KW-0732">Signal</keyword>
<dbReference type="GO" id="GO:0016788">
    <property type="term" value="F:hydrolase activity, acting on ester bonds"/>
    <property type="evidence" value="ECO:0007669"/>
    <property type="project" value="InterPro"/>
</dbReference>
<evidence type="ECO:0000313" key="5">
    <source>
        <dbReference type="EMBL" id="KAK7838897.1"/>
    </source>
</evidence>
<proteinExistence type="inferred from homology"/>
<comment type="similarity">
    <text evidence="1">Belongs to the 'GDSL' lipolytic enzyme family.</text>
</comment>
<dbReference type="Gene3D" id="3.40.50.1110">
    <property type="entry name" value="SGNH hydrolase"/>
    <property type="match status" value="4"/>
</dbReference>
<keyword evidence="4" id="KW-0325">Glycoprotein</keyword>
<protein>
    <submittedName>
        <fullName evidence="5">Gdsl esterase/lipase</fullName>
    </submittedName>
</protein>
<evidence type="ECO:0000256" key="1">
    <source>
        <dbReference type="ARBA" id="ARBA00008668"/>
    </source>
</evidence>
<dbReference type="Pfam" id="PF00657">
    <property type="entry name" value="Lipase_GDSL"/>
    <property type="match status" value="2"/>
</dbReference>
<evidence type="ECO:0000256" key="3">
    <source>
        <dbReference type="ARBA" id="ARBA00022801"/>
    </source>
</evidence>
<gene>
    <name evidence="5" type="ORF">CFP56_018964</name>
</gene>
<dbReference type="InterPro" id="IPR035669">
    <property type="entry name" value="SGNH_plant_lipase-like"/>
</dbReference>
<organism evidence="5 6">
    <name type="scientific">Quercus suber</name>
    <name type="common">Cork oak</name>
    <dbReference type="NCBI Taxonomy" id="58331"/>
    <lineage>
        <taxon>Eukaryota</taxon>
        <taxon>Viridiplantae</taxon>
        <taxon>Streptophyta</taxon>
        <taxon>Embryophyta</taxon>
        <taxon>Tracheophyta</taxon>
        <taxon>Spermatophyta</taxon>
        <taxon>Magnoliopsida</taxon>
        <taxon>eudicotyledons</taxon>
        <taxon>Gunneridae</taxon>
        <taxon>Pentapetalae</taxon>
        <taxon>rosids</taxon>
        <taxon>fabids</taxon>
        <taxon>Fagales</taxon>
        <taxon>Fagaceae</taxon>
        <taxon>Quercus</taxon>
    </lineage>
</organism>